<feature type="transmembrane region" description="Helical" evidence="6">
    <location>
        <begin position="82"/>
        <end position="100"/>
    </location>
</feature>
<evidence type="ECO:0000256" key="3">
    <source>
        <dbReference type="ARBA" id="ARBA00022692"/>
    </source>
</evidence>
<dbReference type="InterPro" id="IPR018076">
    <property type="entry name" value="T2SS_GspF_dom"/>
</dbReference>
<evidence type="ECO:0000256" key="6">
    <source>
        <dbReference type="SAM" id="Phobius"/>
    </source>
</evidence>
<gene>
    <name evidence="8" type="ORF">GCM10025881_06380</name>
</gene>
<feature type="transmembrane region" description="Helical" evidence="6">
    <location>
        <begin position="6"/>
        <end position="25"/>
    </location>
</feature>
<comment type="caution">
    <text evidence="8">The sequence shown here is derived from an EMBL/GenBank/DDBJ whole genome shotgun (WGS) entry which is preliminary data.</text>
</comment>
<sequence length="291" mass="30263">MSPLAAGAGLLLGAGALLVASPWLWPRDRARSPRRSRHPERGLAVLLVQAGMPRVPVAVLVALSVLLGVAVAALVIAMSGVWGLGGAVGLLAGVLPTAAVSRRARHRRRAVRAAWPDLVDHLVASLRAGTPLAAAVGALAGAGTPETRAAFGEFELRVQATGVMGPALDDLKHALADPVGDRVVETIRLAREVGGTELPSVLRSLAASLRADAAVRSEAEARQWWVIIAARLGVAAPWVVLLLIASRPEAASAYNSAGGMLLLAAGLIVTIVAYRLMLVLGRLPEEQRWFA</sequence>
<organism evidence="8 9">
    <name type="scientific">Pseudolysinimonas kribbensis</name>
    <dbReference type="NCBI Taxonomy" id="433641"/>
    <lineage>
        <taxon>Bacteria</taxon>
        <taxon>Bacillati</taxon>
        <taxon>Actinomycetota</taxon>
        <taxon>Actinomycetes</taxon>
        <taxon>Micrococcales</taxon>
        <taxon>Microbacteriaceae</taxon>
        <taxon>Pseudolysinimonas</taxon>
    </lineage>
</organism>
<name>A0ABQ6K3D1_9MICO</name>
<accession>A0ABQ6K3D1</accession>
<feature type="transmembrane region" description="Helical" evidence="6">
    <location>
        <begin position="224"/>
        <end position="245"/>
    </location>
</feature>
<protein>
    <submittedName>
        <fullName evidence="8">Type II secretion system protein F</fullName>
    </submittedName>
</protein>
<keyword evidence="2" id="KW-1003">Cell membrane</keyword>
<feature type="domain" description="Type II secretion system protein GspF" evidence="7">
    <location>
        <begin position="119"/>
        <end position="244"/>
    </location>
</feature>
<reference evidence="9" key="1">
    <citation type="journal article" date="2019" name="Int. J. Syst. Evol. Microbiol.">
        <title>The Global Catalogue of Microorganisms (GCM) 10K type strain sequencing project: providing services to taxonomists for standard genome sequencing and annotation.</title>
        <authorList>
            <consortium name="The Broad Institute Genomics Platform"/>
            <consortium name="The Broad Institute Genome Sequencing Center for Infectious Disease"/>
            <person name="Wu L."/>
            <person name="Ma J."/>
        </authorList>
    </citation>
    <scope>NUCLEOTIDE SEQUENCE [LARGE SCALE GENOMIC DNA]</scope>
    <source>
        <strain evidence="9">NBRC 108894</strain>
    </source>
</reference>
<keyword evidence="3 6" id="KW-0812">Transmembrane</keyword>
<evidence type="ECO:0000313" key="9">
    <source>
        <dbReference type="Proteomes" id="UP001157034"/>
    </source>
</evidence>
<evidence type="ECO:0000256" key="2">
    <source>
        <dbReference type="ARBA" id="ARBA00022475"/>
    </source>
</evidence>
<keyword evidence="5 6" id="KW-0472">Membrane</keyword>
<dbReference type="Pfam" id="PF00482">
    <property type="entry name" value="T2SSF"/>
    <property type="match status" value="1"/>
</dbReference>
<keyword evidence="9" id="KW-1185">Reference proteome</keyword>
<evidence type="ECO:0000313" key="8">
    <source>
        <dbReference type="EMBL" id="GMA93814.1"/>
    </source>
</evidence>
<evidence type="ECO:0000256" key="5">
    <source>
        <dbReference type="ARBA" id="ARBA00023136"/>
    </source>
</evidence>
<dbReference type="Proteomes" id="UP001157034">
    <property type="component" value="Unassembled WGS sequence"/>
</dbReference>
<dbReference type="RefSeq" id="WP_284252783.1">
    <property type="nucleotide sequence ID" value="NZ_BAAAQO010000003.1"/>
</dbReference>
<dbReference type="PANTHER" id="PTHR35007:SF2">
    <property type="entry name" value="PILUS ASSEMBLE PROTEIN"/>
    <property type="match status" value="1"/>
</dbReference>
<evidence type="ECO:0000256" key="4">
    <source>
        <dbReference type="ARBA" id="ARBA00022989"/>
    </source>
</evidence>
<evidence type="ECO:0000259" key="7">
    <source>
        <dbReference type="Pfam" id="PF00482"/>
    </source>
</evidence>
<dbReference type="PANTHER" id="PTHR35007">
    <property type="entry name" value="INTEGRAL MEMBRANE PROTEIN-RELATED"/>
    <property type="match status" value="1"/>
</dbReference>
<dbReference type="EMBL" id="BSVB01000001">
    <property type="protein sequence ID" value="GMA93814.1"/>
    <property type="molecule type" value="Genomic_DNA"/>
</dbReference>
<proteinExistence type="predicted"/>
<evidence type="ECO:0000256" key="1">
    <source>
        <dbReference type="ARBA" id="ARBA00004651"/>
    </source>
</evidence>
<comment type="subcellular location">
    <subcellularLocation>
        <location evidence="1">Cell membrane</location>
        <topology evidence="1">Multi-pass membrane protein</topology>
    </subcellularLocation>
</comment>
<feature type="transmembrane region" description="Helical" evidence="6">
    <location>
        <begin position="57"/>
        <end position="76"/>
    </location>
</feature>
<keyword evidence="4 6" id="KW-1133">Transmembrane helix</keyword>
<feature type="transmembrane region" description="Helical" evidence="6">
    <location>
        <begin position="257"/>
        <end position="278"/>
    </location>
</feature>